<keyword evidence="5" id="KW-0548">Nucleotidyltransferase</keyword>
<evidence type="ECO:0000256" key="1">
    <source>
        <dbReference type="ARBA" id="ARBA00022750"/>
    </source>
</evidence>
<evidence type="ECO:0000313" key="5">
    <source>
        <dbReference type="EMBL" id="GEU62747.1"/>
    </source>
</evidence>
<dbReference type="PANTHER" id="PTHR37984:SF5">
    <property type="entry name" value="PROTEIN NYNRIN-LIKE"/>
    <property type="match status" value="1"/>
</dbReference>
<dbReference type="GO" id="GO:0004190">
    <property type="term" value="F:aspartic-type endopeptidase activity"/>
    <property type="evidence" value="ECO:0007669"/>
    <property type="project" value="UniProtKB-KW"/>
</dbReference>
<keyword evidence="2" id="KW-0511">Multifunctional enzyme</keyword>
<reference evidence="5" key="1">
    <citation type="journal article" date="2019" name="Sci. Rep.">
        <title>Draft genome of Tanacetum cinerariifolium, the natural source of mosquito coil.</title>
        <authorList>
            <person name="Yamashiro T."/>
            <person name="Shiraishi A."/>
            <person name="Satake H."/>
            <person name="Nakayama K."/>
        </authorList>
    </citation>
    <scope>NUCLEOTIDE SEQUENCE</scope>
</reference>
<dbReference type="Pfam" id="PF22936">
    <property type="entry name" value="Pol_BBD"/>
    <property type="match status" value="1"/>
</dbReference>
<proteinExistence type="predicted"/>
<dbReference type="GO" id="GO:0003676">
    <property type="term" value="F:nucleic acid binding"/>
    <property type="evidence" value="ECO:0007669"/>
    <property type="project" value="InterPro"/>
</dbReference>
<dbReference type="GO" id="GO:0003964">
    <property type="term" value="F:RNA-directed DNA polymerase activity"/>
    <property type="evidence" value="ECO:0007669"/>
    <property type="project" value="UniProtKB-KW"/>
</dbReference>
<dbReference type="FunFam" id="3.30.70.270:FF:000020">
    <property type="entry name" value="Transposon Tf2-6 polyprotein-like Protein"/>
    <property type="match status" value="1"/>
</dbReference>
<protein>
    <submittedName>
        <fullName evidence="5">Reverse transcriptase domain-containing protein</fullName>
    </submittedName>
</protein>
<dbReference type="InterPro" id="IPR043128">
    <property type="entry name" value="Rev_trsase/Diguanyl_cyclase"/>
</dbReference>
<dbReference type="InterPro" id="IPR054722">
    <property type="entry name" value="PolX-like_BBD"/>
</dbReference>
<feature type="coiled-coil region" evidence="3">
    <location>
        <begin position="283"/>
        <end position="317"/>
    </location>
</feature>
<dbReference type="EMBL" id="BKCJ010004725">
    <property type="protein sequence ID" value="GEU62747.1"/>
    <property type="molecule type" value="Genomic_DNA"/>
</dbReference>
<dbReference type="SUPFAM" id="SSF53098">
    <property type="entry name" value="Ribonuclease H-like"/>
    <property type="match status" value="1"/>
</dbReference>
<dbReference type="InterPro" id="IPR036397">
    <property type="entry name" value="RNaseH_sf"/>
</dbReference>
<keyword evidence="5" id="KW-0808">Transferase</keyword>
<keyword evidence="1" id="KW-0064">Aspartyl protease</keyword>
<gene>
    <name evidence="5" type="ORF">Tci_034725</name>
</gene>
<dbReference type="Gene3D" id="3.30.420.10">
    <property type="entry name" value="Ribonuclease H-like superfamily/Ribonuclease H"/>
    <property type="match status" value="1"/>
</dbReference>
<evidence type="ECO:0000259" key="4">
    <source>
        <dbReference type="PROSITE" id="PS50994"/>
    </source>
</evidence>
<keyword evidence="1" id="KW-0378">Hydrolase</keyword>
<evidence type="ECO:0000256" key="3">
    <source>
        <dbReference type="SAM" id="Coils"/>
    </source>
</evidence>
<dbReference type="InterPro" id="IPR050951">
    <property type="entry name" value="Retrovirus_Pol_polyprotein"/>
</dbReference>
<keyword evidence="1" id="KW-0645">Protease</keyword>
<dbReference type="PROSITE" id="PS50994">
    <property type="entry name" value="INTEGRASE"/>
    <property type="match status" value="1"/>
</dbReference>
<accession>A0A6L2LP52</accession>
<keyword evidence="3" id="KW-0175">Coiled coil</keyword>
<organism evidence="5">
    <name type="scientific">Tanacetum cinerariifolium</name>
    <name type="common">Dalmatian daisy</name>
    <name type="synonym">Chrysanthemum cinerariifolium</name>
    <dbReference type="NCBI Taxonomy" id="118510"/>
    <lineage>
        <taxon>Eukaryota</taxon>
        <taxon>Viridiplantae</taxon>
        <taxon>Streptophyta</taxon>
        <taxon>Embryophyta</taxon>
        <taxon>Tracheophyta</taxon>
        <taxon>Spermatophyta</taxon>
        <taxon>Magnoliopsida</taxon>
        <taxon>eudicotyledons</taxon>
        <taxon>Gunneridae</taxon>
        <taxon>Pentapetalae</taxon>
        <taxon>asterids</taxon>
        <taxon>campanulids</taxon>
        <taxon>Asterales</taxon>
        <taxon>Asteraceae</taxon>
        <taxon>Asteroideae</taxon>
        <taxon>Anthemideae</taxon>
        <taxon>Anthemidinae</taxon>
        <taxon>Tanacetum</taxon>
    </lineage>
</organism>
<sequence length="774" mass="87315">MVKEGIVLGHKISKNRIEVDKAKVDVIAKLPHPTTIKGIHSFLSLFGFYRRFIQDFLKIAQPMTRLLEKDTLFFFSKECVEAFQTLKRKLSKVPILVSPDWDLPFELMSDASDFAIGTTSQNLAFVSSSHTDSTTDSVSVVFQSTSPQLDNEDLKQIDVDDLEEMDLRWQMAMLTMRAKRECRFYKDSRRPGAAELQRRTVLVETSTSNALVSQACLKYYAQLHTQFDKLTDDFRKSQFDIISYQTSLESVEARLLVYKQNKSVFEENIKLLNIEVQLRDTALVTLRQKLEEAEHDMDDLKLKLENFQTSSKNLTELLASQTSEKTGLGYNSQVFTKAMFDCDNYCSSKSDCEIWPPSSLYYRFQPSGGYHLSPTKPEQDLSHITRPIAPIIKDWVSNFEDESETKAPQFVPSFVQSSEHVKSPRHSVQPIETSILAVTPTQQVQSLIVVAKEGIGKLALQYALMTHNKPQKHTVPTAVLTQSKPVFNTAIRPVSAAMPKILVTRPRVAHPVVTKVTAIKAPVVSAAQDKTIINSGCSRYMTRNMSYLSDFEELNGRYVAFGGNPKGGKITGKEKIKTGKLDFNDVYFVKELKFNLFSVSQMCDKKNSVLLTDTECLVLSSNFKLPDESQVLLRVPKGNNMYNVNLKNIIPSGDLTCLFAKFCGLKEIKKEFSVARTPQQNGIAERKNRTLIEAARTMLADSLLPIPFWAEAVNTACYVQNRVLVTKPHNKNPYELLHGRTPSIGFMRPFGCPVTILNTLDPLGKFQGKVDEDV</sequence>
<keyword evidence="5" id="KW-0695">RNA-directed DNA polymerase</keyword>
<dbReference type="Gene3D" id="3.30.70.270">
    <property type="match status" value="1"/>
</dbReference>
<dbReference type="InterPro" id="IPR001584">
    <property type="entry name" value="Integrase_cat-core"/>
</dbReference>
<name>A0A6L2LP52_TANCI</name>
<dbReference type="AlphaFoldDB" id="A0A6L2LP52"/>
<dbReference type="InterPro" id="IPR012337">
    <property type="entry name" value="RNaseH-like_sf"/>
</dbReference>
<dbReference type="Pfam" id="PF17919">
    <property type="entry name" value="RT_RNaseH_2"/>
    <property type="match status" value="1"/>
</dbReference>
<evidence type="ECO:0000256" key="2">
    <source>
        <dbReference type="ARBA" id="ARBA00023268"/>
    </source>
</evidence>
<dbReference type="InterPro" id="IPR041577">
    <property type="entry name" value="RT_RNaseH_2"/>
</dbReference>
<comment type="caution">
    <text evidence="5">The sequence shown here is derived from an EMBL/GenBank/DDBJ whole genome shotgun (WGS) entry which is preliminary data.</text>
</comment>
<dbReference type="PANTHER" id="PTHR37984">
    <property type="entry name" value="PROTEIN CBG26694"/>
    <property type="match status" value="1"/>
</dbReference>
<dbReference type="SUPFAM" id="SSF56672">
    <property type="entry name" value="DNA/RNA polymerases"/>
    <property type="match status" value="1"/>
</dbReference>
<feature type="domain" description="Integrase catalytic" evidence="4">
    <location>
        <begin position="561"/>
        <end position="741"/>
    </location>
</feature>
<dbReference type="GO" id="GO:0015074">
    <property type="term" value="P:DNA integration"/>
    <property type="evidence" value="ECO:0007669"/>
    <property type="project" value="InterPro"/>
</dbReference>
<dbReference type="InterPro" id="IPR043502">
    <property type="entry name" value="DNA/RNA_pol_sf"/>
</dbReference>